<proteinExistence type="predicted"/>
<name>W7XJR3_TETTS</name>
<dbReference type="EMBL" id="GG662803">
    <property type="protein sequence ID" value="EWS75846.1"/>
    <property type="molecule type" value="Genomic_DNA"/>
</dbReference>
<keyword evidence="2" id="KW-1185">Reference proteome</keyword>
<accession>W7XJR3</accession>
<dbReference type="RefSeq" id="XP_012651620.1">
    <property type="nucleotide sequence ID" value="XM_012796166.1"/>
</dbReference>
<gene>
    <name evidence="1" type="ORF">TTHERM_001494742</name>
</gene>
<reference evidence="2" key="1">
    <citation type="journal article" date="2006" name="PLoS Biol.">
        <title>Macronuclear genome sequence of the ciliate Tetrahymena thermophila, a model eukaryote.</title>
        <authorList>
            <person name="Eisen J.A."/>
            <person name="Coyne R.S."/>
            <person name="Wu M."/>
            <person name="Wu D."/>
            <person name="Thiagarajan M."/>
            <person name="Wortman J.R."/>
            <person name="Badger J.H."/>
            <person name="Ren Q."/>
            <person name="Amedeo P."/>
            <person name="Jones K.M."/>
            <person name="Tallon L.J."/>
            <person name="Delcher A.L."/>
            <person name="Salzberg S.L."/>
            <person name="Silva J.C."/>
            <person name="Haas B.J."/>
            <person name="Majoros W.H."/>
            <person name="Farzad M."/>
            <person name="Carlton J.M."/>
            <person name="Smith R.K. Jr."/>
            <person name="Garg J."/>
            <person name="Pearlman R.E."/>
            <person name="Karrer K.M."/>
            <person name="Sun L."/>
            <person name="Manning G."/>
            <person name="Elde N.C."/>
            <person name="Turkewitz A.P."/>
            <person name="Asai D.J."/>
            <person name="Wilkes D.E."/>
            <person name="Wang Y."/>
            <person name="Cai H."/>
            <person name="Collins K."/>
            <person name="Stewart B.A."/>
            <person name="Lee S.R."/>
            <person name="Wilamowska K."/>
            <person name="Weinberg Z."/>
            <person name="Ruzzo W.L."/>
            <person name="Wloga D."/>
            <person name="Gaertig J."/>
            <person name="Frankel J."/>
            <person name="Tsao C.-C."/>
            <person name="Gorovsky M.A."/>
            <person name="Keeling P.J."/>
            <person name="Waller R.F."/>
            <person name="Patron N.J."/>
            <person name="Cherry J.M."/>
            <person name="Stover N.A."/>
            <person name="Krieger C.J."/>
            <person name="del Toro C."/>
            <person name="Ryder H.F."/>
            <person name="Williamson S.C."/>
            <person name="Barbeau R.A."/>
            <person name="Hamilton E.P."/>
            <person name="Orias E."/>
        </authorList>
    </citation>
    <scope>NUCLEOTIDE SEQUENCE [LARGE SCALE GENOMIC DNA]</scope>
    <source>
        <strain evidence="2">SB210</strain>
    </source>
</reference>
<sequence>VEFQYQQFKNNQLFQIVNQIELVINLLRIQLINTAYLNRQVNFIQNVCYRRLKAQLKQQKVINDLNNNYYFLIYPKIIQKLSNINNLQK</sequence>
<organism evidence="1 2">
    <name type="scientific">Tetrahymena thermophila (strain SB210)</name>
    <dbReference type="NCBI Taxonomy" id="312017"/>
    <lineage>
        <taxon>Eukaryota</taxon>
        <taxon>Sar</taxon>
        <taxon>Alveolata</taxon>
        <taxon>Ciliophora</taxon>
        <taxon>Intramacronucleata</taxon>
        <taxon>Oligohymenophorea</taxon>
        <taxon>Hymenostomatida</taxon>
        <taxon>Tetrahymenina</taxon>
        <taxon>Tetrahymenidae</taxon>
        <taxon>Tetrahymena</taxon>
    </lineage>
</organism>
<dbReference type="InParanoid" id="W7XJR3"/>
<dbReference type="KEGG" id="tet:TTHERM_001494742"/>
<feature type="non-terminal residue" evidence="1">
    <location>
        <position position="1"/>
    </location>
</feature>
<evidence type="ECO:0000313" key="2">
    <source>
        <dbReference type="Proteomes" id="UP000009168"/>
    </source>
</evidence>
<dbReference type="AlphaFoldDB" id="W7XJR3"/>
<dbReference type="GeneID" id="24442398"/>
<evidence type="ECO:0000313" key="1">
    <source>
        <dbReference type="EMBL" id="EWS75846.1"/>
    </source>
</evidence>
<dbReference type="Proteomes" id="UP000009168">
    <property type="component" value="Unassembled WGS sequence"/>
</dbReference>
<protein>
    <submittedName>
        <fullName evidence="1">Uncharacterized protein</fullName>
    </submittedName>
</protein>